<dbReference type="AlphaFoldDB" id="A0A418PMS1"/>
<dbReference type="Proteomes" id="UP000283522">
    <property type="component" value="Unassembled WGS sequence"/>
</dbReference>
<comment type="caution">
    <text evidence="3">The sequence shown here is derived from an EMBL/GenBank/DDBJ whole genome shotgun (WGS) entry which is preliminary data.</text>
</comment>
<dbReference type="GO" id="GO:0008483">
    <property type="term" value="F:transaminase activity"/>
    <property type="evidence" value="ECO:0007669"/>
    <property type="project" value="UniProtKB-KW"/>
</dbReference>
<proteinExistence type="predicted"/>
<evidence type="ECO:0000313" key="3">
    <source>
        <dbReference type="EMBL" id="RIW12933.1"/>
    </source>
</evidence>
<evidence type="ECO:0000313" key="4">
    <source>
        <dbReference type="Proteomes" id="UP000283522"/>
    </source>
</evidence>
<dbReference type="InterPro" id="IPR015421">
    <property type="entry name" value="PyrdxlP-dep_Trfase_major"/>
</dbReference>
<dbReference type="SUPFAM" id="SSF53383">
    <property type="entry name" value="PLP-dependent transferases"/>
    <property type="match status" value="1"/>
</dbReference>
<keyword evidence="1" id="KW-0663">Pyridoxal phosphate</keyword>
<dbReference type="EMBL" id="QXML01000011">
    <property type="protein sequence ID" value="RIW12933.1"/>
    <property type="molecule type" value="Genomic_DNA"/>
</dbReference>
<dbReference type="PANTHER" id="PTHR43586">
    <property type="entry name" value="CYSTEINE DESULFURASE"/>
    <property type="match status" value="1"/>
</dbReference>
<dbReference type="Pfam" id="PF00266">
    <property type="entry name" value="Aminotran_5"/>
    <property type="match status" value="1"/>
</dbReference>
<name>A0A418PMS1_9BACT</name>
<evidence type="ECO:0000256" key="1">
    <source>
        <dbReference type="ARBA" id="ARBA00022898"/>
    </source>
</evidence>
<dbReference type="Gene3D" id="3.40.640.10">
    <property type="entry name" value="Type I PLP-dependent aspartate aminotransferase-like (Major domain)"/>
    <property type="match status" value="1"/>
</dbReference>
<keyword evidence="3" id="KW-0032">Aminotransferase</keyword>
<reference evidence="3 4" key="1">
    <citation type="submission" date="2018-09" db="EMBL/GenBank/DDBJ databases">
        <authorList>
            <person name="Wang X."/>
            <person name="Du Z."/>
        </authorList>
    </citation>
    <scope>NUCLEOTIDE SEQUENCE [LARGE SCALE GENOMIC DNA]</scope>
    <source>
        <strain evidence="3 4">N3</strain>
    </source>
</reference>
<gene>
    <name evidence="3" type="ORF">D0X99_17720</name>
</gene>
<accession>A0A418PMS1</accession>
<dbReference type="OrthoDB" id="513408at2"/>
<keyword evidence="3" id="KW-0808">Transferase</keyword>
<dbReference type="PANTHER" id="PTHR43586:SF15">
    <property type="entry name" value="BLR3095 PROTEIN"/>
    <property type="match status" value="1"/>
</dbReference>
<organism evidence="3 4">
    <name type="scientific">Algoriphagus lacus</name>
    <dbReference type="NCBI Taxonomy" id="2056311"/>
    <lineage>
        <taxon>Bacteria</taxon>
        <taxon>Pseudomonadati</taxon>
        <taxon>Bacteroidota</taxon>
        <taxon>Cytophagia</taxon>
        <taxon>Cytophagales</taxon>
        <taxon>Cyclobacteriaceae</taxon>
        <taxon>Algoriphagus</taxon>
    </lineage>
</organism>
<dbReference type="Gene3D" id="3.90.1150.10">
    <property type="entry name" value="Aspartate Aminotransferase, domain 1"/>
    <property type="match status" value="1"/>
</dbReference>
<keyword evidence="4" id="KW-1185">Reference proteome</keyword>
<evidence type="ECO:0000259" key="2">
    <source>
        <dbReference type="Pfam" id="PF00266"/>
    </source>
</evidence>
<dbReference type="InterPro" id="IPR015424">
    <property type="entry name" value="PyrdxlP-dep_Trfase"/>
</dbReference>
<feature type="domain" description="Aminotransferase class V" evidence="2">
    <location>
        <begin position="52"/>
        <end position="373"/>
    </location>
</feature>
<sequence length="385" mass="43026">MLTSQKHLFSLDPEITYLNNAYRGPMLKSSEEAALEDLEKMRNPHLLRPEDFFSGVEVVKTLFGKLVNCPPIQVAVIPSTSYGFACVLNNWNPGKRKKAITVTDEFPSGYFSLQRWADEHDSTLVAIGPELSSGEIGKSWNDRILNEIDGNTGVVLISSVHWMNGVRFDLKQIGQRCREVGACFVVDGTQSVGAMPIDVIECQVDALICATYKWLLGPYSVAMAYFSERFNSGKPLEESWMNRTSSHNFSALTNYQPGFLPGANRYSVGETSHFILLPILEKALLQLLEWNPTRIQEYAGALKNSLVDFQNQQNLPLEVNAFISNHLFSLPISEGQDLNEVKRILEKERISVSVRGSSLRVSINVFNEQKDLDHLIGVLGSLPKA</sequence>
<dbReference type="RefSeq" id="WP_119479198.1">
    <property type="nucleotide sequence ID" value="NZ_QXML01000011.1"/>
</dbReference>
<protein>
    <submittedName>
        <fullName evidence="3">Aminotransferase class V-fold PLP-dependent enzyme</fullName>
    </submittedName>
</protein>
<dbReference type="InterPro" id="IPR000192">
    <property type="entry name" value="Aminotrans_V_dom"/>
</dbReference>
<dbReference type="InterPro" id="IPR015422">
    <property type="entry name" value="PyrdxlP-dep_Trfase_small"/>
</dbReference>